<gene>
    <name evidence="1" type="ORF">EJB05_46036</name>
</gene>
<dbReference type="Gramene" id="TVU12395">
    <property type="protein sequence ID" value="TVU12395"/>
    <property type="gene ID" value="EJB05_46036"/>
</dbReference>
<evidence type="ECO:0000313" key="2">
    <source>
        <dbReference type="Proteomes" id="UP000324897"/>
    </source>
</evidence>
<dbReference type="AlphaFoldDB" id="A0A5J9TM70"/>
<proteinExistence type="predicted"/>
<keyword evidence="2" id="KW-1185">Reference proteome</keyword>
<organism evidence="1 2">
    <name type="scientific">Eragrostis curvula</name>
    <name type="common">weeping love grass</name>
    <dbReference type="NCBI Taxonomy" id="38414"/>
    <lineage>
        <taxon>Eukaryota</taxon>
        <taxon>Viridiplantae</taxon>
        <taxon>Streptophyta</taxon>
        <taxon>Embryophyta</taxon>
        <taxon>Tracheophyta</taxon>
        <taxon>Spermatophyta</taxon>
        <taxon>Magnoliopsida</taxon>
        <taxon>Liliopsida</taxon>
        <taxon>Poales</taxon>
        <taxon>Poaceae</taxon>
        <taxon>PACMAD clade</taxon>
        <taxon>Chloridoideae</taxon>
        <taxon>Eragrostideae</taxon>
        <taxon>Eragrostidinae</taxon>
        <taxon>Eragrostis</taxon>
    </lineage>
</organism>
<comment type="caution">
    <text evidence="1">The sequence shown here is derived from an EMBL/GenBank/DDBJ whole genome shotgun (WGS) entry which is preliminary data.</text>
</comment>
<sequence length="194" mass="20997">METWSSMDGAGSSKAEGAPPNLRCIGFLHFARLLPPRAPTLAAAAAELVHRQRPPLLSSPRPFAADLRRRVCSGGRSCCIGSLDRGKGSGGAAPSDVVARAVAAQPPPTWWKGSGSTFARATRGSVAFFRSCCVGCHSELARFQFGRIAGKVRDRAEFYGNRLTQDSFNSEGVVDSFRKKYQRRQKLVKLRASK</sequence>
<reference evidence="1 2" key="1">
    <citation type="journal article" date="2019" name="Sci. Rep.">
        <title>A high-quality genome of Eragrostis curvula grass provides insights into Poaceae evolution and supports new strategies to enhance forage quality.</title>
        <authorList>
            <person name="Carballo J."/>
            <person name="Santos B.A.C.M."/>
            <person name="Zappacosta D."/>
            <person name="Garbus I."/>
            <person name="Selva J.P."/>
            <person name="Gallo C.A."/>
            <person name="Diaz A."/>
            <person name="Albertini E."/>
            <person name="Caccamo M."/>
            <person name="Echenique V."/>
        </authorList>
    </citation>
    <scope>NUCLEOTIDE SEQUENCE [LARGE SCALE GENOMIC DNA]</scope>
    <source>
        <strain evidence="2">cv. Victoria</strain>
        <tissue evidence="1">Leaf</tissue>
    </source>
</reference>
<evidence type="ECO:0000313" key="1">
    <source>
        <dbReference type="EMBL" id="TVU12395.1"/>
    </source>
</evidence>
<protein>
    <submittedName>
        <fullName evidence="1">Uncharacterized protein</fullName>
    </submittedName>
</protein>
<feature type="non-terminal residue" evidence="1">
    <location>
        <position position="1"/>
    </location>
</feature>
<dbReference type="Proteomes" id="UP000324897">
    <property type="component" value="Chromosome 3"/>
</dbReference>
<accession>A0A5J9TM70</accession>
<dbReference type="EMBL" id="RWGY01000039">
    <property type="protein sequence ID" value="TVU12395.1"/>
    <property type="molecule type" value="Genomic_DNA"/>
</dbReference>
<name>A0A5J9TM70_9POAL</name>